<gene>
    <name evidence="1" type="ORF">NE863_24340</name>
</gene>
<accession>A0A9Q8YCA1</accession>
<protein>
    <submittedName>
        <fullName evidence="1">Uncharacterized protein</fullName>
    </submittedName>
</protein>
<dbReference type="RefSeq" id="WP_252160669.1">
    <property type="nucleotide sequence ID" value="NZ_CP098808.1"/>
</dbReference>
<geneLocation type="plasmid" evidence="1 2">
    <name>pA</name>
</geneLocation>
<proteinExistence type="predicted"/>
<dbReference type="AlphaFoldDB" id="A0A9Q8YCA1"/>
<reference evidence="1" key="1">
    <citation type="submission" date="2022-06" db="EMBL/GenBank/DDBJ databases">
        <title>Physiological and biochemical characterization and genomic elucidation of a strain of the genus Ensifer adhaerens M8 that combines arsenic oxidation and chromium reduction.</title>
        <authorList>
            <person name="Li X."/>
            <person name="Yu c."/>
        </authorList>
    </citation>
    <scope>NUCLEOTIDE SEQUENCE</scope>
    <source>
        <strain evidence="1">M8</strain>
        <plasmid evidence="1">pA</plasmid>
    </source>
</reference>
<keyword evidence="1" id="KW-0614">Plasmid</keyword>
<organism evidence="1 2">
    <name type="scientific">Ensifer adhaerens</name>
    <name type="common">Sinorhizobium morelense</name>
    <dbReference type="NCBI Taxonomy" id="106592"/>
    <lineage>
        <taxon>Bacteria</taxon>
        <taxon>Pseudomonadati</taxon>
        <taxon>Pseudomonadota</taxon>
        <taxon>Alphaproteobacteria</taxon>
        <taxon>Hyphomicrobiales</taxon>
        <taxon>Rhizobiaceae</taxon>
        <taxon>Sinorhizobium/Ensifer group</taxon>
        <taxon>Ensifer</taxon>
    </lineage>
</organism>
<dbReference type="Proteomes" id="UP001055460">
    <property type="component" value="Plasmid pA"/>
</dbReference>
<dbReference type="EMBL" id="CP098808">
    <property type="protein sequence ID" value="USJ25611.1"/>
    <property type="molecule type" value="Genomic_DNA"/>
</dbReference>
<name>A0A9Q8YCA1_ENSAD</name>
<evidence type="ECO:0000313" key="2">
    <source>
        <dbReference type="Proteomes" id="UP001055460"/>
    </source>
</evidence>
<sequence length="96" mass="10609">MSDEFVKTSYLQDASFSDPPRALVLSFDAGDLRRRAFGNAINDNAVRALIGEFQAIRIGLDEVLQAGILGLLRLRNSVGSRRIRRLSGGHPRDGKR</sequence>
<evidence type="ECO:0000313" key="1">
    <source>
        <dbReference type="EMBL" id="USJ25611.1"/>
    </source>
</evidence>